<evidence type="ECO:0000256" key="1">
    <source>
        <dbReference type="ARBA" id="ARBA00022574"/>
    </source>
</evidence>
<feature type="repeat" description="WD" evidence="3">
    <location>
        <begin position="149"/>
        <end position="190"/>
    </location>
</feature>
<keyword evidence="1 3" id="KW-0853">WD repeat</keyword>
<dbReference type="Proteomes" id="UP001445335">
    <property type="component" value="Unassembled WGS sequence"/>
</dbReference>
<reference evidence="5 6" key="1">
    <citation type="journal article" date="2024" name="Nat. Commun.">
        <title>Phylogenomics reveals the evolutionary origins of lichenization in chlorophyte algae.</title>
        <authorList>
            <person name="Puginier C."/>
            <person name="Libourel C."/>
            <person name="Otte J."/>
            <person name="Skaloud P."/>
            <person name="Haon M."/>
            <person name="Grisel S."/>
            <person name="Petersen M."/>
            <person name="Berrin J.G."/>
            <person name="Delaux P.M."/>
            <person name="Dal Grande F."/>
            <person name="Keller J."/>
        </authorList>
    </citation>
    <scope>NUCLEOTIDE SEQUENCE [LARGE SCALE GENOMIC DNA]</scope>
    <source>
        <strain evidence="5 6">SAG 245.80</strain>
    </source>
</reference>
<feature type="repeat" description="WD" evidence="3">
    <location>
        <begin position="107"/>
        <end position="148"/>
    </location>
</feature>
<protein>
    <recommendedName>
        <fullName evidence="7">Angio-associated migratory cell protein</fullName>
    </recommendedName>
</protein>
<name>A0AAW1RJT3_9CHLO</name>
<dbReference type="InterPro" id="IPR051179">
    <property type="entry name" value="WD_repeat_multifunction"/>
</dbReference>
<dbReference type="SMART" id="SM00320">
    <property type="entry name" value="WD40"/>
    <property type="match status" value="7"/>
</dbReference>
<evidence type="ECO:0000313" key="6">
    <source>
        <dbReference type="Proteomes" id="UP001445335"/>
    </source>
</evidence>
<organism evidence="5 6">
    <name type="scientific">Elliptochloris bilobata</name>
    <dbReference type="NCBI Taxonomy" id="381761"/>
    <lineage>
        <taxon>Eukaryota</taxon>
        <taxon>Viridiplantae</taxon>
        <taxon>Chlorophyta</taxon>
        <taxon>core chlorophytes</taxon>
        <taxon>Trebouxiophyceae</taxon>
        <taxon>Trebouxiophyceae incertae sedis</taxon>
        <taxon>Elliptochloris clade</taxon>
        <taxon>Elliptochloris</taxon>
    </lineage>
</organism>
<sequence length="366" mass="38149">MHESEDDFSDSEAFVADDEGVLAEGGQVVAEYGDSDACSSGDDAESAPEEEPETVDEAVQVFCEHTDAVFAVAWSPAQEDMVATGSGDDRTYLWQVGADQSSGKRGLGGHSDTVASLAFNAAGTLLASGGLDGRVNIWESSCGRCLQRLEGPGDAVEWLAWHPRGDVLLAGSEDFTAWMWNAASGACMQVLTGHHGAVTCGSFTPDGKRAVTGGGEGDASLRVWNPKTGECTSTIQGHGFHKAGLTALGVHGDSHVVITGAQDGSAHLTNVETGRMLGELAGHTDSVESAAFSPAVVRLAFHPTAALVYTGCLDGVVRAWDARTGTCVQTRTGHQRGIQDLALSRDGWSVITGSDDTTARIFTFSV</sequence>
<evidence type="ECO:0000256" key="2">
    <source>
        <dbReference type="ARBA" id="ARBA00022737"/>
    </source>
</evidence>
<dbReference type="Pfam" id="PF00400">
    <property type="entry name" value="WD40"/>
    <property type="match status" value="7"/>
</dbReference>
<feature type="compositionally biased region" description="Acidic residues" evidence="4">
    <location>
        <begin position="1"/>
        <end position="21"/>
    </location>
</feature>
<dbReference type="PANTHER" id="PTHR19857:SF8">
    <property type="entry name" value="ANGIO-ASSOCIATED MIGRATORY CELL PROTEIN"/>
    <property type="match status" value="1"/>
</dbReference>
<evidence type="ECO:0000256" key="4">
    <source>
        <dbReference type="SAM" id="MobiDB-lite"/>
    </source>
</evidence>
<dbReference type="InterPro" id="IPR036322">
    <property type="entry name" value="WD40_repeat_dom_sf"/>
</dbReference>
<feature type="compositionally biased region" description="Acidic residues" evidence="4">
    <location>
        <begin position="42"/>
        <end position="53"/>
    </location>
</feature>
<feature type="region of interest" description="Disordered" evidence="4">
    <location>
        <begin position="1"/>
        <end position="53"/>
    </location>
</feature>
<accession>A0AAW1RJT3</accession>
<dbReference type="PROSITE" id="PS50294">
    <property type="entry name" value="WD_REPEATS_REGION"/>
    <property type="match status" value="3"/>
</dbReference>
<comment type="caution">
    <text evidence="5">The sequence shown here is derived from an EMBL/GenBank/DDBJ whole genome shotgun (WGS) entry which is preliminary data.</text>
</comment>
<dbReference type="PANTHER" id="PTHR19857">
    <property type="entry name" value="MITOCHONDRIAL DIVISION PROTEIN 1-RELATED"/>
    <property type="match status" value="1"/>
</dbReference>
<dbReference type="CDD" id="cd00200">
    <property type="entry name" value="WD40"/>
    <property type="match status" value="1"/>
</dbReference>
<feature type="repeat" description="WD" evidence="3">
    <location>
        <begin position="289"/>
        <end position="330"/>
    </location>
</feature>
<feature type="repeat" description="WD" evidence="3">
    <location>
        <begin position="62"/>
        <end position="96"/>
    </location>
</feature>
<dbReference type="PROSITE" id="PS50082">
    <property type="entry name" value="WD_REPEATS_2"/>
    <property type="match status" value="6"/>
</dbReference>
<feature type="repeat" description="WD" evidence="3">
    <location>
        <begin position="191"/>
        <end position="234"/>
    </location>
</feature>
<dbReference type="EMBL" id="JALJOU010000034">
    <property type="protein sequence ID" value="KAK9833997.1"/>
    <property type="molecule type" value="Genomic_DNA"/>
</dbReference>
<keyword evidence="2" id="KW-0677">Repeat</keyword>
<dbReference type="Gene3D" id="2.130.10.10">
    <property type="entry name" value="YVTN repeat-like/Quinoprotein amine dehydrogenase"/>
    <property type="match status" value="3"/>
</dbReference>
<dbReference type="AlphaFoldDB" id="A0AAW1RJT3"/>
<keyword evidence="6" id="KW-1185">Reference proteome</keyword>
<evidence type="ECO:0000313" key="5">
    <source>
        <dbReference type="EMBL" id="KAK9833997.1"/>
    </source>
</evidence>
<evidence type="ECO:0008006" key="7">
    <source>
        <dbReference type="Google" id="ProtNLM"/>
    </source>
</evidence>
<dbReference type="InterPro" id="IPR015943">
    <property type="entry name" value="WD40/YVTN_repeat-like_dom_sf"/>
</dbReference>
<dbReference type="PROSITE" id="PS00678">
    <property type="entry name" value="WD_REPEATS_1"/>
    <property type="match status" value="2"/>
</dbReference>
<dbReference type="SUPFAM" id="SSF50978">
    <property type="entry name" value="WD40 repeat-like"/>
    <property type="match status" value="1"/>
</dbReference>
<dbReference type="InterPro" id="IPR019775">
    <property type="entry name" value="WD40_repeat_CS"/>
</dbReference>
<gene>
    <name evidence="5" type="ORF">WJX81_001899</name>
</gene>
<dbReference type="InterPro" id="IPR001680">
    <property type="entry name" value="WD40_rpt"/>
</dbReference>
<proteinExistence type="predicted"/>
<evidence type="ECO:0000256" key="3">
    <source>
        <dbReference type="PROSITE-ProRule" id="PRU00221"/>
    </source>
</evidence>
<feature type="repeat" description="WD" evidence="3">
    <location>
        <begin position="331"/>
        <end position="366"/>
    </location>
</feature>